<protein>
    <recommendedName>
        <fullName evidence="5">Alpha-amylase</fullName>
        <ecNumber evidence="4">3.2.1.1</ecNumber>
    </recommendedName>
</protein>
<reference evidence="15" key="1">
    <citation type="submission" date="2021-01" db="EMBL/GenBank/DDBJ databases">
        <title>Genome public.</title>
        <authorList>
            <person name="Liu C."/>
            <person name="Sun Q."/>
        </authorList>
    </citation>
    <scope>NUCLEOTIDE SEQUENCE</scope>
    <source>
        <strain evidence="15">M6</strain>
    </source>
</reference>
<dbReference type="Pfam" id="PF16738">
    <property type="entry name" value="CBM26"/>
    <property type="match status" value="1"/>
</dbReference>
<dbReference type="SUPFAM" id="SSF51445">
    <property type="entry name" value="(Trans)glycosidases"/>
    <property type="match status" value="1"/>
</dbReference>
<keyword evidence="10" id="KW-0326">Glycosidase</keyword>
<dbReference type="InterPro" id="IPR013780">
    <property type="entry name" value="Glyco_hydro_b"/>
</dbReference>
<evidence type="ECO:0000256" key="13">
    <source>
        <dbReference type="SAM" id="SignalP"/>
    </source>
</evidence>
<organism evidence="15 16">
    <name type="scientific">Ruminococcus difficilis</name>
    <dbReference type="NCBI Taxonomy" id="2763069"/>
    <lineage>
        <taxon>Bacteria</taxon>
        <taxon>Bacillati</taxon>
        <taxon>Bacillota</taxon>
        <taxon>Clostridia</taxon>
        <taxon>Eubacteriales</taxon>
        <taxon>Oscillospiraceae</taxon>
        <taxon>Ruminococcus</taxon>
    </lineage>
</organism>
<evidence type="ECO:0000256" key="8">
    <source>
        <dbReference type="ARBA" id="ARBA00022837"/>
    </source>
</evidence>
<dbReference type="EMBL" id="JAEQMG010000041">
    <property type="protein sequence ID" value="MBK6087821.1"/>
    <property type="molecule type" value="Genomic_DNA"/>
</dbReference>
<evidence type="ECO:0000259" key="14">
    <source>
        <dbReference type="PROSITE" id="PS51766"/>
    </source>
</evidence>
<dbReference type="PRINTS" id="PR00110">
    <property type="entry name" value="ALPHAAMYLASE"/>
</dbReference>
<dbReference type="CDD" id="cd14256">
    <property type="entry name" value="Dockerin_I"/>
    <property type="match status" value="1"/>
</dbReference>
<dbReference type="Gene3D" id="2.60.40.10">
    <property type="entry name" value="Immunoglobulins"/>
    <property type="match status" value="1"/>
</dbReference>
<feature type="domain" description="Dockerin" evidence="14">
    <location>
        <begin position="758"/>
        <end position="826"/>
    </location>
</feature>
<feature type="compositionally biased region" description="Pro residues" evidence="12">
    <location>
        <begin position="840"/>
        <end position="868"/>
    </location>
</feature>
<keyword evidence="8" id="KW-0106">Calcium</keyword>
<dbReference type="Gene3D" id="3.20.20.80">
    <property type="entry name" value="Glycosidases"/>
    <property type="match status" value="1"/>
</dbReference>
<dbReference type="InterPro" id="IPR031965">
    <property type="entry name" value="CBM26"/>
</dbReference>
<evidence type="ECO:0000256" key="12">
    <source>
        <dbReference type="SAM" id="MobiDB-lite"/>
    </source>
</evidence>
<dbReference type="AlphaFoldDB" id="A0A934TYR5"/>
<dbReference type="EC" id="3.2.1.1" evidence="4"/>
<comment type="caution">
    <text evidence="15">The sequence shown here is derived from an EMBL/GenBank/DDBJ whole genome shotgun (WGS) entry which is preliminary data.</text>
</comment>
<dbReference type="PANTHER" id="PTHR43447">
    <property type="entry name" value="ALPHA-AMYLASE"/>
    <property type="match status" value="1"/>
</dbReference>
<evidence type="ECO:0000256" key="1">
    <source>
        <dbReference type="ARBA" id="ARBA00000548"/>
    </source>
</evidence>
<evidence type="ECO:0000313" key="16">
    <source>
        <dbReference type="Proteomes" id="UP000633365"/>
    </source>
</evidence>
<dbReference type="GO" id="GO:0004556">
    <property type="term" value="F:alpha-amylase activity"/>
    <property type="evidence" value="ECO:0007669"/>
    <property type="project" value="UniProtKB-EC"/>
</dbReference>
<feature type="chain" id="PRO_5038126784" description="Alpha-amylase" evidence="13">
    <location>
        <begin position="27"/>
        <end position="971"/>
    </location>
</feature>
<evidence type="ECO:0000313" key="15">
    <source>
        <dbReference type="EMBL" id="MBK6087821.1"/>
    </source>
</evidence>
<feature type="region of interest" description="Disordered" evidence="12">
    <location>
        <begin position="835"/>
        <end position="869"/>
    </location>
</feature>
<comment type="catalytic activity">
    <reaction evidence="1">
        <text>Endohydrolysis of (1-&gt;4)-alpha-D-glucosidic linkages in polysaccharides containing three or more (1-&gt;4)-alpha-linked D-glucose units.</text>
        <dbReference type="EC" id="3.2.1.1"/>
    </reaction>
</comment>
<dbReference type="Pfam" id="PF00128">
    <property type="entry name" value="Alpha-amylase"/>
    <property type="match status" value="1"/>
</dbReference>
<keyword evidence="16" id="KW-1185">Reference proteome</keyword>
<evidence type="ECO:0000256" key="3">
    <source>
        <dbReference type="ARBA" id="ARBA00008061"/>
    </source>
</evidence>
<dbReference type="InterPro" id="IPR013783">
    <property type="entry name" value="Ig-like_fold"/>
</dbReference>
<dbReference type="Proteomes" id="UP000633365">
    <property type="component" value="Unassembled WGS sequence"/>
</dbReference>
<evidence type="ECO:0000256" key="5">
    <source>
        <dbReference type="ARBA" id="ARBA00017303"/>
    </source>
</evidence>
<feature type="compositionally biased region" description="Basic and acidic residues" evidence="12">
    <location>
        <begin position="750"/>
        <end position="763"/>
    </location>
</feature>
<name>A0A934TYR5_9FIRM</name>
<dbReference type="InterPro" id="IPR006047">
    <property type="entry name" value="GH13_cat_dom"/>
</dbReference>
<evidence type="ECO:0000256" key="10">
    <source>
        <dbReference type="ARBA" id="ARBA00023295"/>
    </source>
</evidence>
<feature type="signal peptide" evidence="13">
    <location>
        <begin position="1"/>
        <end position="26"/>
    </location>
</feature>
<dbReference type="InterPro" id="IPR036439">
    <property type="entry name" value="Dockerin_dom_sf"/>
</dbReference>
<evidence type="ECO:0000256" key="9">
    <source>
        <dbReference type="ARBA" id="ARBA00023277"/>
    </source>
</evidence>
<evidence type="ECO:0000256" key="2">
    <source>
        <dbReference type="ARBA" id="ARBA00001913"/>
    </source>
</evidence>
<gene>
    <name evidence="15" type="ORF">JKK62_03980</name>
</gene>
<dbReference type="InterPro" id="IPR006046">
    <property type="entry name" value="Alpha_amylase"/>
</dbReference>
<dbReference type="Gene3D" id="1.10.1330.10">
    <property type="entry name" value="Dockerin domain"/>
    <property type="match status" value="1"/>
</dbReference>
<keyword evidence="6" id="KW-0479">Metal-binding</keyword>
<dbReference type="Gene3D" id="2.60.40.1180">
    <property type="entry name" value="Golgi alpha-mannosidase II"/>
    <property type="match status" value="1"/>
</dbReference>
<feature type="region of interest" description="Disordered" evidence="12">
    <location>
        <begin position="735"/>
        <end position="763"/>
    </location>
</feature>
<evidence type="ECO:0000256" key="7">
    <source>
        <dbReference type="ARBA" id="ARBA00022801"/>
    </source>
</evidence>
<dbReference type="InterPro" id="IPR031319">
    <property type="entry name" value="A-amylase_C"/>
</dbReference>
<dbReference type="RefSeq" id="WP_201427027.1">
    <property type="nucleotide sequence ID" value="NZ_JAEQMG010000041.1"/>
</dbReference>
<keyword evidence="13" id="KW-0732">Signal</keyword>
<evidence type="ECO:0000256" key="4">
    <source>
        <dbReference type="ARBA" id="ARBA00012595"/>
    </source>
</evidence>
<evidence type="ECO:0000256" key="6">
    <source>
        <dbReference type="ARBA" id="ARBA00022723"/>
    </source>
</evidence>
<keyword evidence="7" id="KW-0378">Hydrolase</keyword>
<evidence type="ECO:0000256" key="11">
    <source>
        <dbReference type="RuleBase" id="RU003615"/>
    </source>
</evidence>
<accession>A0A934TYR5</accession>
<dbReference type="SUPFAM" id="SSF51011">
    <property type="entry name" value="Glycosyl hydrolase domain"/>
    <property type="match status" value="1"/>
</dbReference>
<dbReference type="InterPro" id="IPR002105">
    <property type="entry name" value="Dockerin_1_rpt"/>
</dbReference>
<dbReference type="PROSITE" id="PS51766">
    <property type="entry name" value="DOCKERIN"/>
    <property type="match status" value="1"/>
</dbReference>
<dbReference type="GO" id="GO:0046872">
    <property type="term" value="F:metal ion binding"/>
    <property type="evidence" value="ECO:0007669"/>
    <property type="project" value="UniProtKB-KW"/>
</dbReference>
<dbReference type="InterPro" id="IPR017853">
    <property type="entry name" value="GH"/>
</dbReference>
<dbReference type="Pfam" id="PF00404">
    <property type="entry name" value="Dockerin_1"/>
    <property type="match status" value="1"/>
</dbReference>
<dbReference type="SMART" id="SM00642">
    <property type="entry name" value="Aamy"/>
    <property type="match status" value="1"/>
</dbReference>
<comment type="cofactor">
    <cofactor evidence="2">
        <name>Ca(2+)</name>
        <dbReference type="ChEBI" id="CHEBI:29108"/>
    </cofactor>
</comment>
<keyword evidence="9" id="KW-0119">Carbohydrate metabolism</keyword>
<dbReference type="InterPro" id="IPR016134">
    <property type="entry name" value="Dockerin_dom"/>
</dbReference>
<proteinExistence type="inferred from homology"/>
<dbReference type="SUPFAM" id="SSF63446">
    <property type="entry name" value="Type I dockerin domain"/>
    <property type="match status" value="1"/>
</dbReference>
<dbReference type="SMART" id="SM00632">
    <property type="entry name" value="Aamy_C"/>
    <property type="match status" value="1"/>
</dbReference>
<comment type="similarity">
    <text evidence="3 11">Belongs to the glycosyl hydrolase 13 family.</text>
</comment>
<dbReference type="GO" id="GO:0000272">
    <property type="term" value="P:polysaccharide catabolic process"/>
    <property type="evidence" value="ECO:0007669"/>
    <property type="project" value="InterPro"/>
</dbReference>
<sequence length="971" mass="104617">MKKVVSLIMVLVMMLTVAIIPGTFSAADKDAAATASQDYALAPNIQSGNILHAFNWRMRDLVKYAPEIAAAGYTTVQISPVQYTKATVNDGSYATDWWSFYQPRDMSIGNALGTAAEVEEATSVLHSYGVKVIADVVTNHVQNCEKRVDTTAVNSTLKSYTRRSNLLDHSNIANDNSRQNQVQNDLDGQLPDLNTSNKSYQNYVISSLLNPLSDMGVDGFRFDAAKHIETPSDGNLASDYWPTVTSAIKAKNSNSYIYGEILDPAGKFSISAYTPYMNVTDFAYGNTVRGALSNKNANSLINYGFSGSSKNQNVLWVESHDNFCSQASTGLTKKQQILGWAAIGARKDAPALFFIRPKHEQLDSPGFIKYDDLMGAPGSAETWKDPTVVAVNHFKNAFAGQDENVTADGSKLFVQRGTTGMLIVDLNGSAGSVSKSCSMANGTYTDQVSGNKFTVSNGTISGNIGSTGVAVIYNTTADNSAPEIKLSLNNVELTPEVLSRYTDAEATIKVDVKNATSYDIKVSNLAAKTVTDASKTFTLKSTIPYGKSVDITVTATNGSKTVSRTYNIKKKDANETKKVYFDNSVMKWPYENTSGQQTVGIFVLCKTGVAPSTKIGSYDSNKLTPVSGQSNLYSFTVPANTKYVKFNEGYIGSQYTDKSHMDAYGRCHLFHSFNECGGYCGRTMPETVVNFGSANSASNRENGGYELVGSMILRDLRFEDYGDYPVATLTNADTSLTAGADDPTQAPTEKPTEKPVGRPILRGDADQDTIVSILDATMMQRHLANVKKLTADGVLAADIDSSGNVESTDTTLLQRFLAGIGNPYHVNEIFYVEGDAPTPTTAPTPTSAPQPTTAPQPDPTEAPEPTTPDGPITFLLTDNFGWGSAYVYAWDANGTALCGEWPGAAQAETITNGYGETQFRCTVPEGAVGVILNNGNGAQTEDITDFGTYEGYWMDGTKNSQGHYLVTGWNS</sequence>